<evidence type="ECO:0000256" key="2">
    <source>
        <dbReference type="ARBA" id="ARBA00010617"/>
    </source>
</evidence>
<keyword evidence="3 8" id="KW-0349">Heme</keyword>
<keyword evidence="10" id="KW-1133">Transmembrane helix</keyword>
<evidence type="ECO:0000256" key="5">
    <source>
        <dbReference type="ARBA" id="ARBA00023002"/>
    </source>
</evidence>
<dbReference type="Gene3D" id="1.10.630.10">
    <property type="entry name" value="Cytochrome P450"/>
    <property type="match status" value="1"/>
</dbReference>
<evidence type="ECO:0000313" key="11">
    <source>
        <dbReference type="EMBL" id="OXA49428.1"/>
    </source>
</evidence>
<dbReference type="AlphaFoldDB" id="A0A226DWM6"/>
<keyword evidence="10" id="KW-0812">Transmembrane</keyword>
<dbReference type="SUPFAM" id="SSF48264">
    <property type="entry name" value="Cytochrome P450"/>
    <property type="match status" value="1"/>
</dbReference>
<dbReference type="PRINTS" id="PR00463">
    <property type="entry name" value="EP450I"/>
</dbReference>
<keyword evidence="7 9" id="KW-0503">Monooxygenase</keyword>
<gene>
    <name evidence="11" type="ORF">Fcan01_16046</name>
</gene>
<comment type="cofactor">
    <cofactor evidence="1 8">
        <name>heme</name>
        <dbReference type="ChEBI" id="CHEBI:30413"/>
    </cofactor>
</comment>
<dbReference type="PRINTS" id="PR00385">
    <property type="entry name" value="P450"/>
</dbReference>
<name>A0A226DWM6_FOLCA</name>
<sequence length="493" mass="56655">MDKFKELLTKSNYLTSFFTCSILFLIFLILIQTLISRFSRNGKLLRKIPTPPTFPLLGNGPIFLAPLKYWPRIISWMCTWCGPTFCVDAVFKSFIFTKEPEVIKKILPFTRHSDKAFVYKMGHFYLGENAIVTAPVSIWKADRKVVNPGLNTISNFPKFLESFNENGKRLADRLFSNNDTRKGRDIYVDLFQTTTEIVFETMFDYPIHDKPDIAHDIAKAAINCSDVAKSKLIRPWINIPPTAYLLGYTKIHCKMLADDKRSVKFTSYLHLLYEQRLATCDKLDVDELFYQFNTIIMGGTEVPSTVLRIVLYLIALYPEVQLKLREEIEAIFGIGADFDVKLEDVGRLKYMDLVLKESMRLLPATPLHGRCVGEDVDIGQGRIIPKGTSVHFLAWDIHNDPEIWENPKIFNPDRFLPENLIGRDPYAYLPFSHGPRSCPAQKFGNMELKVLLCQILAKLEVSTDLKLEDVRYTYGIVLHFDGVGLPVRFRKLD</sequence>
<dbReference type="GO" id="GO:0016705">
    <property type="term" value="F:oxidoreductase activity, acting on paired donors, with incorporation or reduction of molecular oxygen"/>
    <property type="evidence" value="ECO:0007669"/>
    <property type="project" value="InterPro"/>
</dbReference>
<evidence type="ECO:0000256" key="1">
    <source>
        <dbReference type="ARBA" id="ARBA00001971"/>
    </source>
</evidence>
<evidence type="ECO:0000256" key="3">
    <source>
        <dbReference type="ARBA" id="ARBA00022617"/>
    </source>
</evidence>
<dbReference type="GO" id="GO:0004497">
    <property type="term" value="F:monooxygenase activity"/>
    <property type="evidence" value="ECO:0007669"/>
    <property type="project" value="UniProtKB-KW"/>
</dbReference>
<dbReference type="Proteomes" id="UP000198287">
    <property type="component" value="Unassembled WGS sequence"/>
</dbReference>
<dbReference type="Pfam" id="PF00067">
    <property type="entry name" value="p450"/>
    <property type="match status" value="1"/>
</dbReference>
<evidence type="ECO:0000256" key="7">
    <source>
        <dbReference type="ARBA" id="ARBA00023033"/>
    </source>
</evidence>
<dbReference type="OrthoDB" id="1470350at2759"/>
<feature type="transmembrane region" description="Helical" evidence="10">
    <location>
        <begin position="12"/>
        <end position="35"/>
    </location>
</feature>
<evidence type="ECO:0000256" key="9">
    <source>
        <dbReference type="RuleBase" id="RU000461"/>
    </source>
</evidence>
<dbReference type="InterPro" id="IPR036396">
    <property type="entry name" value="Cyt_P450_sf"/>
</dbReference>
<keyword evidence="5 9" id="KW-0560">Oxidoreductase</keyword>
<comment type="caution">
    <text evidence="11">The sequence shown here is derived from an EMBL/GenBank/DDBJ whole genome shotgun (WGS) entry which is preliminary data.</text>
</comment>
<dbReference type="STRING" id="158441.A0A226DWM6"/>
<dbReference type="PROSITE" id="PS00086">
    <property type="entry name" value="CYTOCHROME_P450"/>
    <property type="match status" value="1"/>
</dbReference>
<evidence type="ECO:0000256" key="4">
    <source>
        <dbReference type="ARBA" id="ARBA00022723"/>
    </source>
</evidence>
<evidence type="ECO:0000313" key="12">
    <source>
        <dbReference type="Proteomes" id="UP000198287"/>
    </source>
</evidence>
<dbReference type="EMBL" id="LNIX01000010">
    <property type="protein sequence ID" value="OXA49428.1"/>
    <property type="molecule type" value="Genomic_DNA"/>
</dbReference>
<protein>
    <submittedName>
        <fullName evidence="11">Cytochrome P450 4c3</fullName>
    </submittedName>
</protein>
<dbReference type="OMA" id="PWINIPP"/>
<evidence type="ECO:0000256" key="8">
    <source>
        <dbReference type="PIRSR" id="PIRSR602401-1"/>
    </source>
</evidence>
<dbReference type="InterPro" id="IPR050196">
    <property type="entry name" value="Cytochrome_P450_Monoox"/>
</dbReference>
<feature type="binding site" description="axial binding residue" evidence="8">
    <location>
        <position position="438"/>
    </location>
    <ligand>
        <name>heme</name>
        <dbReference type="ChEBI" id="CHEBI:30413"/>
    </ligand>
    <ligandPart>
        <name>Fe</name>
        <dbReference type="ChEBI" id="CHEBI:18248"/>
    </ligandPart>
</feature>
<dbReference type="InterPro" id="IPR017972">
    <property type="entry name" value="Cyt_P450_CS"/>
</dbReference>
<dbReference type="PANTHER" id="PTHR24291:SF201">
    <property type="entry name" value="CYTOCHROME P450, FAMILY 4, SUBFAMILY B, POLYPEPTIDE 7"/>
    <property type="match status" value="1"/>
</dbReference>
<accession>A0A226DWM6</accession>
<keyword evidence="4 8" id="KW-0479">Metal-binding</keyword>
<keyword evidence="10" id="KW-0472">Membrane</keyword>
<dbReference type="InterPro" id="IPR002401">
    <property type="entry name" value="Cyt_P450_E_grp-I"/>
</dbReference>
<keyword evidence="12" id="KW-1185">Reference proteome</keyword>
<keyword evidence="6 8" id="KW-0408">Iron</keyword>
<proteinExistence type="inferred from homology"/>
<reference evidence="11 12" key="1">
    <citation type="submission" date="2015-12" db="EMBL/GenBank/DDBJ databases">
        <title>The genome of Folsomia candida.</title>
        <authorList>
            <person name="Faddeeva A."/>
            <person name="Derks M.F."/>
            <person name="Anvar Y."/>
            <person name="Smit S."/>
            <person name="Van Straalen N."/>
            <person name="Roelofs D."/>
        </authorList>
    </citation>
    <scope>NUCLEOTIDE SEQUENCE [LARGE SCALE GENOMIC DNA]</scope>
    <source>
        <strain evidence="11 12">VU population</strain>
        <tissue evidence="11">Whole body</tissue>
    </source>
</reference>
<dbReference type="GO" id="GO:0005506">
    <property type="term" value="F:iron ion binding"/>
    <property type="evidence" value="ECO:0007669"/>
    <property type="project" value="InterPro"/>
</dbReference>
<dbReference type="GO" id="GO:0020037">
    <property type="term" value="F:heme binding"/>
    <property type="evidence" value="ECO:0007669"/>
    <property type="project" value="InterPro"/>
</dbReference>
<dbReference type="InterPro" id="IPR001128">
    <property type="entry name" value="Cyt_P450"/>
</dbReference>
<comment type="similarity">
    <text evidence="2 9">Belongs to the cytochrome P450 family.</text>
</comment>
<dbReference type="PANTHER" id="PTHR24291">
    <property type="entry name" value="CYTOCHROME P450 FAMILY 4"/>
    <property type="match status" value="1"/>
</dbReference>
<evidence type="ECO:0000256" key="10">
    <source>
        <dbReference type="SAM" id="Phobius"/>
    </source>
</evidence>
<organism evidence="11 12">
    <name type="scientific">Folsomia candida</name>
    <name type="common">Springtail</name>
    <dbReference type="NCBI Taxonomy" id="158441"/>
    <lineage>
        <taxon>Eukaryota</taxon>
        <taxon>Metazoa</taxon>
        <taxon>Ecdysozoa</taxon>
        <taxon>Arthropoda</taxon>
        <taxon>Hexapoda</taxon>
        <taxon>Collembola</taxon>
        <taxon>Entomobryomorpha</taxon>
        <taxon>Isotomoidea</taxon>
        <taxon>Isotomidae</taxon>
        <taxon>Proisotominae</taxon>
        <taxon>Folsomia</taxon>
    </lineage>
</organism>
<evidence type="ECO:0000256" key="6">
    <source>
        <dbReference type="ARBA" id="ARBA00023004"/>
    </source>
</evidence>